<evidence type="ECO:0000256" key="3">
    <source>
        <dbReference type="ARBA" id="ARBA00022692"/>
    </source>
</evidence>
<feature type="transmembrane region" description="Helical" evidence="6">
    <location>
        <begin position="460"/>
        <end position="478"/>
    </location>
</feature>
<feature type="transmembrane region" description="Helical" evidence="6">
    <location>
        <begin position="265"/>
        <end position="288"/>
    </location>
</feature>
<feature type="transmembrane region" description="Helical" evidence="6">
    <location>
        <begin position="161"/>
        <end position="181"/>
    </location>
</feature>
<gene>
    <name evidence="7" type="ORF">FGF67_11770</name>
</gene>
<evidence type="ECO:0000256" key="2">
    <source>
        <dbReference type="ARBA" id="ARBA00022475"/>
    </source>
</evidence>
<evidence type="ECO:0008006" key="9">
    <source>
        <dbReference type="Google" id="ProtNLM"/>
    </source>
</evidence>
<keyword evidence="4 6" id="KW-1133">Transmembrane helix</keyword>
<dbReference type="Pfam" id="PF13440">
    <property type="entry name" value="Polysacc_synt_3"/>
    <property type="match status" value="1"/>
</dbReference>
<feature type="transmembrane region" description="Helical" evidence="6">
    <location>
        <begin position="402"/>
        <end position="425"/>
    </location>
</feature>
<reference evidence="7 8" key="1">
    <citation type="submission" date="2019-05" db="EMBL/GenBank/DDBJ databases">
        <title>Tamlana fucoidanivorans sp. nov., isolated from the surface of algae collected from Fujian province in China.</title>
        <authorList>
            <person name="Li J."/>
        </authorList>
    </citation>
    <scope>NUCLEOTIDE SEQUENCE [LARGE SCALE GENOMIC DNA]</scope>
    <source>
        <strain evidence="7 8">CW2-9</strain>
    </source>
</reference>
<evidence type="ECO:0000256" key="5">
    <source>
        <dbReference type="ARBA" id="ARBA00023136"/>
    </source>
</evidence>
<sequence length="497" mass="55158">MLISLDDNKNSYGQILKATSLFGGVKIFNILISIIKTKLVTILIGASGFGILALFNSTINMLVNFTKLGLDTSAVKEISQRNHDSLKVNEFIGVLNRVIWISGILGGVITILFSKSLSIWTFGTATYKFAFVWLSVAILFNQLANGKMTILQGTRQLKKLAKANVLGSFLSLVFTVPLYYFLGTEGIVPAVIVSFVVIYIVLHFYSKDKTYSTEALGIKKLFKESKSMLTLGLTMSYSSLLAALVAWVIQIYIRNEGGVQEVGFYNAGFLIINAYVGMVFSAMATDYFPRLSEVHSNTDLINSVVSKQADVAMLLITPIITLFLLFRELIIHVLFTKEFIVVIGMMTYGIIGMLFKAFSFSMGYVIIARGDSKLYVKTASLFNLLMLIICLAFYSYGGLTWLGAGLMVYYLIHLLGIAVVTKYFYGLQLFSKVYKTFIVCLLLSILALICTFISNSTISILLGALITISSVLFTLLMFNKRMNIKGVLLKFLKKKNN</sequence>
<dbReference type="AlphaFoldDB" id="A0A5C4SIM0"/>
<feature type="transmembrane region" description="Helical" evidence="6">
    <location>
        <begin position="309"/>
        <end position="327"/>
    </location>
</feature>
<feature type="transmembrane region" description="Helical" evidence="6">
    <location>
        <begin position="12"/>
        <end position="35"/>
    </location>
</feature>
<keyword evidence="5 6" id="KW-0472">Membrane</keyword>
<feature type="transmembrane region" description="Helical" evidence="6">
    <location>
        <begin position="374"/>
        <end position="396"/>
    </location>
</feature>
<dbReference type="EMBL" id="VDCS01000010">
    <property type="protein sequence ID" value="TNJ43583.1"/>
    <property type="molecule type" value="Genomic_DNA"/>
</dbReference>
<evidence type="ECO:0000256" key="6">
    <source>
        <dbReference type="SAM" id="Phobius"/>
    </source>
</evidence>
<evidence type="ECO:0000256" key="4">
    <source>
        <dbReference type="ARBA" id="ARBA00022989"/>
    </source>
</evidence>
<accession>A0A5C4SIM0</accession>
<keyword evidence="8" id="KW-1185">Reference proteome</keyword>
<feature type="transmembrane region" description="Helical" evidence="6">
    <location>
        <begin position="187"/>
        <end position="206"/>
    </location>
</feature>
<keyword evidence="3 6" id="KW-0812">Transmembrane</keyword>
<feature type="transmembrane region" description="Helical" evidence="6">
    <location>
        <begin position="339"/>
        <end position="367"/>
    </location>
</feature>
<name>A0A5C4SIM0_9FLAO</name>
<evidence type="ECO:0000313" key="7">
    <source>
        <dbReference type="EMBL" id="TNJ43583.1"/>
    </source>
</evidence>
<protein>
    <recommendedName>
        <fullName evidence="9">O-antigen translocase</fullName>
    </recommendedName>
</protein>
<dbReference type="PANTHER" id="PTHR30250:SF11">
    <property type="entry name" value="O-ANTIGEN TRANSPORTER-RELATED"/>
    <property type="match status" value="1"/>
</dbReference>
<organism evidence="7 8">
    <name type="scientific">Allotamlana fucoidanivorans</name>
    <dbReference type="NCBI Taxonomy" id="2583814"/>
    <lineage>
        <taxon>Bacteria</taxon>
        <taxon>Pseudomonadati</taxon>
        <taxon>Bacteroidota</taxon>
        <taxon>Flavobacteriia</taxon>
        <taxon>Flavobacteriales</taxon>
        <taxon>Flavobacteriaceae</taxon>
        <taxon>Allotamlana</taxon>
    </lineage>
</organism>
<evidence type="ECO:0000313" key="8">
    <source>
        <dbReference type="Proteomes" id="UP000308713"/>
    </source>
</evidence>
<dbReference type="InterPro" id="IPR050833">
    <property type="entry name" value="Poly_Biosynth_Transport"/>
</dbReference>
<dbReference type="PANTHER" id="PTHR30250">
    <property type="entry name" value="PST FAMILY PREDICTED COLANIC ACID TRANSPORTER"/>
    <property type="match status" value="1"/>
</dbReference>
<keyword evidence="2" id="KW-1003">Cell membrane</keyword>
<feature type="transmembrane region" description="Helical" evidence="6">
    <location>
        <begin position="437"/>
        <end position="454"/>
    </location>
</feature>
<proteinExistence type="predicted"/>
<dbReference type="Proteomes" id="UP000308713">
    <property type="component" value="Unassembled WGS sequence"/>
</dbReference>
<feature type="transmembrane region" description="Helical" evidence="6">
    <location>
        <begin position="227"/>
        <end position="253"/>
    </location>
</feature>
<comment type="caution">
    <text evidence="7">The sequence shown here is derived from an EMBL/GenBank/DDBJ whole genome shotgun (WGS) entry which is preliminary data.</text>
</comment>
<feature type="transmembrane region" description="Helical" evidence="6">
    <location>
        <begin position="91"/>
        <end position="113"/>
    </location>
</feature>
<feature type="transmembrane region" description="Helical" evidence="6">
    <location>
        <begin position="119"/>
        <end position="140"/>
    </location>
</feature>
<comment type="subcellular location">
    <subcellularLocation>
        <location evidence="1">Cell membrane</location>
        <topology evidence="1">Multi-pass membrane protein</topology>
    </subcellularLocation>
</comment>
<feature type="transmembrane region" description="Helical" evidence="6">
    <location>
        <begin position="41"/>
        <end position="63"/>
    </location>
</feature>
<evidence type="ECO:0000256" key="1">
    <source>
        <dbReference type="ARBA" id="ARBA00004651"/>
    </source>
</evidence>
<dbReference type="GO" id="GO:0005886">
    <property type="term" value="C:plasma membrane"/>
    <property type="evidence" value="ECO:0007669"/>
    <property type="project" value="UniProtKB-SubCell"/>
</dbReference>